<dbReference type="SUPFAM" id="SSF56281">
    <property type="entry name" value="Metallo-hydrolase/oxidoreductase"/>
    <property type="match status" value="1"/>
</dbReference>
<evidence type="ECO:0000259" key="3">
    <source>
        <dbReference type="SMART" id="SM01027"/>
    </source>
</evidence>
<evidence type="ECO:0000256" key="1">
    <source>
        <dbReference type="ARBA" id="ARBA00022801"/>
    </source>
</evidence>
<dbReference type="Pfam" id="PF07521">
    <property type="entry name" value="RMMBL"/>
    <property type="match status" value="1"/>
</dbReference>
<dbReference type="SMART" id="SM00849">
    <property type="entry name" value="Lactamase_B"/>
    <property type="match status" value="1"/>
</dbReference>
<protein>
    <submittedName>
        <fullName evidence="4">Metallo-beta-lactamase family protein</fullName>
    </submittedName>
</protein>
<dbReference type="InterPro" id="IPR036866">
    <property type="entry name" value="RibonucZ/Hydroxyglut_hydro"/>
</dbReference>
<dbReference type="RefSeq" id="WP_234990057.1">
    <property type="nucleotide sequence ID" value="NZ_FXWG01000003.1"/>
</dbReference>
<organism evidence="4 5">
    <name type="scientific">Altererythrobacter xiamenensis</name>
    <dbReference type="NCBI Taxonomy" id="1316679"/>
    <lineage>
        <taxon>Bacteria</taxon>
        <taxon>Pseudomonadati</taxon>
        <taxon>Pseudomonadota</taxon>
        <taxon>Alphaproteobacteria</taxon>
        <taxon>Sphingomonadales</taxon>
        <taxon>Erythrobacteraceae</taxon>
        <taxon>Altererythrobacter</taxon>
    </lineage>
</organism>
<reference evidence="5" key="1">
    <citation type="submission" date="2017-04" db="EMBL/GenBank/DDBJ databases">
        <authorList>
            <person name="Varghese N."/>
            <person name="Submissions S."/>
        </authorList>
    </citation>
    <scope>NUCLEOTIDE SEQUENCE [LARGE SCALE GENOMIC DNA]</scope>
</reference>
<evidence type="ECO:0000259" key="2">
    <source>
        <dbReference type="SMART" id="SM00849"/>
    </source>
</evidence>
<dbReference type="CDD" id="cd16295">
    <property type="entry name" value="TTHA0252-CPSF-like_MBL-fold"/>
    <property type="match status" value="1"/>
</dbReference>
<name>A0A1Y6FFC9_9SPHN</name>
<evidence type="ECO:0000313" key="4">
    <source>
        <dbReference type="EMBL" id="SMQ73668.1"/>
    </source>
</evidence>
<accession>A0A1Y6FFC9</accession>
<dbReference type="GO" id="GO:0016787">
    <property type="term" value="F:hydrolase activity"/>
    <property type="evidence" value="ECO:0007669"/>
    <property type="project" value="UniProtKB-KW"/>
</dbReference>
<gene>
    <name evidence="4" type="ORF">SAMN06297468_2276</name>
</gene>
<dbReference type="SMART" id="SM01027">
    <property type="entry name" value="Beta-Casp"/>
    <property type="match status" value="1"/>
</dbReference>
<dbReference type="Pfam" id="PF00753">
    <property type="entry name" value="Lactamase_B"/>
    <property type="match status" value="1"/>
</dbReference>
<dbReference type="Gene3D" id="3.60.15.10">
    <property type="entry name" value="Ribonuclease Z/Hydroxyacylglutathione hydrolase-like"/>
    <property type="match status" value="1"/>
</dbReference>
<dbReference type="EMBL" id="FXWG01000003">
    <property type="protein sequence ID" value="SMQ73668.1"/>
    <property type="molecule type" value="Genomic_DNA"/>
</dbReference>
<keyword evidence="1" id="KW-0378">Hydrolase</keyword>
<dbReference type="Pfam" id="PF10996">
    <property type="entry name" value="Beta-Casp"/>
    <property type="match status" value="1"/>
</dbReference>
<proteinExistence type="predicted"/>
<dbReference type="InterPro" id="IPR050698">
    <property type="entry name" value="MBL"/>
</dbReference>
<feature type="domain" description="Beta-Casp" evidence="3">
    <location>
        <begin position="256"/>
        <end position="374"/>
    </location>
</feature>
<dbReference type="GO" id="GO:0004521">
    <property type="term" value="F:RNA endonuclease activity"/>
    <property type="evidence" value="ECO:0007669"/>
    <property type="project" value="TreeGrafter"/>
</dbReference>
<feature type="domain" description="Metallo-beta-lactamase" evidence="2">
    <location>
        <begin position="18"/>
        <end position="240"/>
    </location>
</feature>
<dbReference type="PANTHER" id="PTHR11203">
    <property type="entry name" value="CLEAVAGE AND POLYADENYLATION SPECIFICITY FACTOR FAMILY MEMBER"/>
    <property type="match status" value="1"/>
</dbReference>
<dbReference type="PANTHER" id="PTHR11203:SF37">
    <property type="entry name" value="INTEGRATOR COMPLEX SUBUNIT 11"/>
    <property type="match status" value="1"/>
</dbReference>
<dbReference type="InterPro" id="IPR001279">
    <property type="entry name" value="Metallo-B-lactamas"/>
</dbReference>
<keyword evidence="5" id="KW-1185">Reference proteome</keyword>
<evidence type="ECO:0000313" key="5">
    <source>
        <dbReference type="Proteomes" id="UP000194420"/>
    </source>
</evidence>
<dbReference type="Proteomes" id="UP000194420">
    <property type="component" value="Unassembled WGS sequence"/>
</dbReference>
<dbReference type="InterPro" id="IPR011108">
    <property type="entry name" value="RMMBL"/>
</dbReference>
<sequence>MSEKQLNLRFHGAAGTVTGSCMEFSLGQSRVLVDCGMFQGSRSLEHLNIDDFAFDPSQIDAVILTHAHIDHSGMLPKLVKGGFTGPIWCTLPTSDLLEHMLADSGRIQEYEAERRNRRRDRAGEEPFVPVYTSSDAMEAWQQCRPIQLEEAFEPAPGFHARLWNAGHILGSASVELNAGGVRVICSGDLGPENKAFHLDPEGPSGFDFVVCEATYGDRQRERVTIAERRKLLQSEVEAAITRGGNLVIPAFALERTQELLLDLHHLMCSGAIPDVSVFIDSPLANRVTEVFERHASELEDTGKVNIFDHPSFHFVTDVSQSISLNSVSGAVILAASGMCEGGRIRHHLIHNLHRRDSTVLFVGFQAQGTLGRVIMEGAERVRISGNDVRVRAQIRRIDSYSAHADQTELLDWIDERSPISGSLFLDHGEPSALEAMRRELQRRNPGLNVRLPQIGELYALAPKEQAARLETGRTDLAEALGRDWQNTYADFATSLKAELAKLRSDRQREEALTKMRHVLETYNAHMASRNGKSGE</sequence>
<dbReference type="AlphaFoldDB" id="A0A1Y6FFC9"/>
<dbReference type="InterPro" id="IPR022712">
    <property type="entry name" value="Beta_Casp"/>
</dbReference>
<dbReference type="Gene3D" id="3.40.50.10890">
    <property type="match status" value="1"/>
</dbReference>
<dbReference type="PROSITE" id="PS51257">
    <property type="entry name" value="PROKAR_LIPOPROTEIN"/>
    <property type="match status" value="1"/>
</dbReference>